<keyword evidence="2" id="KW-1185">Reference proteome</keyword>
<gene>
    <name evidence="1" type="ORF">FDF74_12425</name>
</gene>
<dbReference type="EMBL" id="SXDP01000018">
    <property type="protein sequence ID" value="NEZ47988.1"/>
    <property type="molecule type" value="Genomic_DNA"/>
</dbReference>
<dbReference type="InterPro" id="IPR019644">
    <property type="entry name" value="DUF2508"/>
</dbReference>
<reference evidence="1 2" key="1">
    <citation type="submission" date="2019-04" db="EMBL/GenBank/DDBJ databases">
        <title>Genome sequencing of Clostridium botulinum Groups I-IV and Clostridium butyricum.</title>
        <authorList>
            <person name="Brunt J."/>
            <person name="Van Vliet A.H.M."/>
            <person name="Stringer S.C."/>
            <person name="Carter A.T."/>
            <person name="Peck M.W."/>
        </authorList>
    </citation>
    <scope>NUCLEOTIDE SEQUENCE [LARGE SCALE GENOMIC DNA]</scope>
    <source>
        <strain evidence="1 2">IFR 18/094</strain>
    </source>
</reference>
<dbReference type="Proteomes" id="UP000473885">
    <property type="component" value="Unassembled WGS sequence"/>
</dbReference>
<dbReference type="OrthoDB" id="1809893at2"/>
<evidence type="ECO:0000313" key="2">
    <source>
        <dbReference type="Proteomes" id="UP000473885"/>
    </source>
</evidence>
<dbReference type="Pfam" id="PF10704">
    <property type="entry name" value="DUF2508"/>
    <property type="match status" value="1"/>
</dbReference>
<organism evidence="1 2">
    <name type="scientific">Clostridium niameyense</name>
    <dbReference type="NCBI Taxonomy" id="1622073"/>
    <lineage>
        <taxon>Bacteria</taxon>
        <taxon>Bacillati</taxon>
        <taxon>Bacillota</taxon>
        <taxon>Clostridia</taxon>
        <taxon>Eubacteriales</taxon>
        <taxon>Clostridiaceae</taxon>
        <taxon>Clostridium</taxon>
    </lineage>
</organism>
<comment type="caution">
    <text evidence="1">The sequence shown here is derived from an EMBL/GenBank/DDBJ whole genome shotgun (WGS) entry which is preliminary data.</text>
</comment>
<sequence>MGGFFMIKKSKTKEKEILLNSIENVVDEIKNIRILFENANDPKLIDYAIYTEEALKAKYMYLLSQAKQKGIKVQYEDIVKEVEVV</sequence>
<dbReference type="AlphaFoldDB" id="A0A6M0REQ4"/>
<name>A0A6M0REQ4_9CLOT</name>
<protein>
    <submittedName>
        <fullName evidence="1">DUF2508 family protein</fullName>
    </submittedName>
</protein>
<evidence type="ECO:0000313" key="1">
    <source>
        <dbReference type="EMBL" id="NEZ47988.1"/>
    </source>
</evidence>
<accession>A0A6M0REQ4</accession>
<proteinExistence type="predicted"/>